<gene>
    <name evidence="2" type="ORF">TNIN_398341</name>
</gene>
<evidence type="ECO:0000313" key="3">
    <source>
        <dbReference type="Proteomes" id="UP000886998"/>
    </source>
</evidence>
<reference evidence="2" key="1">
    <citation type="submission" date="2020-08" db="EMBL/GenBank/DDBJ databases">
        <title>Multicomponent nature underlies the extraordinary mechanical properties of spider dragline silk.</title>
        <authorList>
            <person name="Kono N."/>
            <person name="Nakamura H."/>
            <person name="Mori M."/>
            <person name="Yoshida Y."/>
            <person name="Ohtoshi R."/>
            <person name="Malay A.D."/>
            <person name="Moran D.A.P."/>
            <person name="Tomita M."/>
            <person name="Numata K."/>
            <person name="Arakawa K."/>
        </authorList>
    </citation>
    <scope>NUCLEOTIDE SEQUENCE</scope>
</reference>
<proteinExistence type="predicted"/>
<accession>A0A8X6XU80</accession>
<keyword evidence="3" id="KW-1185">Reference proteome</keyword>
<name>A0A8X6XU80_9ARAC</name>
<organism evidence="2 3">
    <name type="scientific">Trichonephila inaurata madagascariensis</name>
    <dbReference type="NCBI Taxonomy" id="2747483"/>
    <lineage>
        <taxon>Eukaryota</taxon>
        <taxon>Metazoa</taxon>
        <taxon>Ecdysozoa</taxon>
        <taxon>Arthropoda</taxon>
        <taxon>Chelicerata</taxon>
        <taxon>Arachnida</taxon>
        <taxon>Araneae</taxon>
        <taxon>Araneomorphae</taxon>
        <taxon>Entelegynae</taxon>
        <taxon>Araneoidea</taxon>
        <taxon>Nephilidae</taxon>
        <taxon>Trichonephila</taxon>
        <taxon>Trichonephila inaurata</taxon>
    </lineage>
</organism>
<protein>
    <submittedName>
        <fullName evidence="2">Uncharacterized protein</fullName>
    </submittedName>
</protein>
<dbReference type="AlphaFoldDB" id="A0A8X6XU80"/>
<feature type="region of interest" description="Disordered" evidence="1">
    <location>
        <begin position="1"/>
        <end position="42"/>
    </location>
</feature>
<dbReference type="Proteomes" id="UP000886998">
    <property type="component" value="Unassembled WGS sequence"/>
</dbReference>
<comment type="caution">
    <text evidence="2">The sequence shown here is derived from an EMBL/GenBank/DDBJ whole genome shotgun (WGS) entry which is preliminary data.</text>
</comment>
<evidence type="ECO:0000313" key="2">
    <source>
        <dbReference type="EMBL" id="GFY59436.1"/>
    </source>
</evidence>
<sequence>GVRFPHSSALRPCMTRKLPSDASQKKRKTQKETLLVPHRDDT</sequence>
<feature type="non-terminal residue" evidence="2">
    <location>
        <position position="1"/>
    </location>
</feature>
<dbReference type="EMBL" id="BMAV01012603">
    <property type="protein sequence ID" value="GFY59436.1"/>
    <property type="molecule type" value="Genomic_DNA"/>
</dbReference>
<evidence type="ECO:0000256" key="1">
    <source>
        <dbReference type="SAM" id="MobiDB-lite"/>
    </source>
</evidence>